<dbReference type="InterPro" id="IPR036236">
    <property type="entry name" value="Znf_C2H2_sf"/>
</dbReference>
<dbReference type="GO" id="GO:0009736">
    <property type="term" value="P:cytokinin-activated signaling pathway"/>
    <property type="evidence" value="ECO:0007669"/>
    <property type="project" value="TreeGrafter"/>
</dbReference>
<dbReference type="GO" id="GO:0000976">
    <property type="term" value="F:transcription cis-regulatory region binding"/>
    <property type="evidence" value="ECO:0007669"/>
    <property type="project" value="TreeGrafter"/>
</dbReference>
<dbReference type="InterPro" id="IPR013087">
    <property type="entry name" value="Znf_C2H2_type"/>
</dbReference>
<dbReference type="GO" id="GO:0005634">
    <property type="term" value="C:nucleus"/>
    <property type="evidence" value="ECO:0007669"/>
    <property type="project" value="TreeGrafter"/>
</dbReference>
<feature type="domain" description="C2H2-type" evidence="3">
    <location>
        <begin position="38"/>
        <end position="65"/>
    </location>
</feature>
<evidence type="ECO:0000313" key="5">
    <source>
        <dbReference type="Proteomes" id="UP000826271"/>
    </source>
</evidence>
<evidence type="ECO:0000256" key="1">
    <source>
        <dbReference type="PROSITE-ProRule" id="PRU00042"/>
    </source>
</evidence>
<accession>A0AAV6X164</accession>
<dbReference type="PANTHER" id="PTHR46353:SF22">
    <property type="entry name" value="ZINC FINGER PROTEIN 6-LIKE"/>
    <property type="match status" value="1"/>
</dbReference>
<keyword evidence="1" id="KW-0479">Metal-binding</keyword>
<reference evidence="4" key="1">
    <citation type="submission" date="2019-10" db="EMBL/GenBank/DDBJ databases">
        <authorList>
            <person name="Zhang R."/>
            <person name="Pan Y."/>
            <person name="Wang J."/>
            <person name="Ma R."/>
            <person name="Yu S."/>
        </authorList>
    </citation>
    <scope>NUCLEOTIDE SEQUENCE</scope>
    <source>
        <strain evidence="4">LA-IB0</strain>
        <tissue evidence="4">Leaf</tissue>
    </source>
</reference>
<dbReference type="PROSITE" id="PS50157">
    <property type="entry name" value="ZINC_FINGER_C2H2_2"/>
    <property type="match status" value="1"/>
</dbReference>
<dbReference type="PANTHER" id="PTHR46353">
    <property type="entry name" value="ZINC FINGER PROTEIN 5"/>
    <property type="match status" value="1"/>
</dbReference>
<keyword evidence="5" id="KW-1185">Reference proteome</keyword>
<dbReference type="Gene3D" id="3.30.160.60">
    <property type="entry name" value="Classic Zinc Finger"/>
    <property type="match status" value="1"/>
</dbReference>
<dbReference type="SUPFAM" id="SSF57667">
    <property type="entry name" value="beta-beta-alpha zinc fingers"/>
    <property type="match status" value="1"/>
</dbReference>
<sequence length="175" mass="18870">MEETSSFVDGYEQELQDYAPSTSIIKLFGSQVLIDKRFECQYCHRKFANSQALGGHQNAHKKERQRAKTAQFITDHQRLGSTLHVIKQHGARSGPLISTGAPNSISTAASWFLPPADQNFVGVPHVLSGVPLRYPGGFQVGLPRQEAPGGGGEVGPTKPTGVPDVAEGVDVDLHL</sequence>
<dbReference type="GO" id="GO:0008270">
    <property type="term" value="F:zinc ion binding"/>
    <property type="evidence" value="ECO:0007669"/>
    <property type="project" value="UniProtKB-KW"/>
</dbReference>
<dbReference type="Proteomes" id="UP000826271">
    <property type="component" value="Unassembled WGS sequence"/>
</dbReference>
<keyword evidence="1" id="KW-0863">Zinc-finger</keyword>
<protein>
    <recommendedName>
        <fullName evidence="3">C2H2-type domain-containing protein</fullName>
    </recommendedName>
</protein>
<dbReference type="AlphaFoldDB" id="A0AAV6X164"/>
<evidence type="ECO:0000256" key="2">
    <source>
        <dbReference type="SAM" id="MobiDB-lite"/>
    </source>
</evidence>
<gene>
    <name evidence="4" type="ORF">BUALT_Bualt12G0116000</name>
</gene>
<evidence type="ECO:0000313" key="4">
    <source>
        <dbReference type="EMBL" id="KAG8372908.1"/>
    </source>
</evidence>
<dbReference type="GO" id="GO:0003700">
    <property type="term" value="F:DNA-binding transcription factor activity"/>
    <property type="evidence" value="ECO:0007669"/>
    <property type="project" value="TreeGrafter"/>
</dbReference>
<dbReference type="GO" id="GO:0010090">
    <property type="term" value="P:trichome morphogenesis"/>
    <property type="evidence" value="ECO:0007669"/>
    <property type="project" value="InterPro"/>
</dbReference>
<keyword evidence="1" id="KW-0862">Zinc</keyword>
<dbReference type="GO" id="GO:0009740">
    <property type="term" value="P:gibberellic acid mediated signaling pathway"/>
    <property type="evidence" value="ECO:0007669"/>
    <property type="project" value="TreeGrafter"/>
</dbReference>
<dbReference type="PROSITE" id="PS00028">
    <property type="entry name" value="ZINC_FINGER_C2H2_1"/>
    <property type="match status" value="1"/>
</dbReference>
<organism evidence="4 5">
    <name type="scientific">Buddleja alternifolia</name>
    <dbReference type="NCBI Taxonomy" id="168488"/>
    <lineage>
        <taxon>Eukaryota</taxon>
        <taxon>Viridiplantae</taxon>
        <taxon>Streptophyta</taxon>
        <taxon>Embryophyta</taxon>
        <taxon>Tracheophyta</taxon>
        <taxon>Spermatophyta</taxon>
        <taxon>Magnoliopsida</taxon>
        <taxon>eudicotyledons</taxon>
        <taxon>Gunneridae</taxon>
        <taxon>Pentapetalae</taxon>
        <taxon>asterids</taxon>
        <taxon>lamiids</taxon>
        <taxon>Lamiales</taxon>
        <taxon>Scrophulariaceae</taxon>
        <taxon>Buddlejeae</taxon>
        <taxon>Buddleja</taxon>
    </lineage>
</organism>
<dbReference type="EMBL" id="WHWC01000012">
    <property type="protein sequence ID" value="KAG8372908.1"/>
    <property type="molecule type" value="Genomic_DNA"/>
</dbReference>
<dbReference type="InterPro" id="IPR044299">
    <property type="entry name" value="GIS3/ZFP5/ZFP6"/>
</dbReference>
<evidence type="ECO:0000259" key="3">
    <source>
        <dbReference type="PROSITE" id="PS50157"/>
    </source>
</evidence>
<proteinExistence type="predicted"/>
<feature type="region of interest" description="Disordered" evidence="2">
    <location>
        <begin position="142"/>
        <end position="175"/>
    </location>
</feature>
<comment type="caution">
    <text evidence="4">The sequence shown here is derived from an EMBL/GenBank/DDBJ whole genome shotgun (WGS) entry which is preliminary data.</text>
</comment>
<name>A0AAV6X164_9LAMI</name>